<feature type="domain" description="Peptidase M20 dimerisation" evidence="3">
    <location>
        <begin position="186"/>
        <end position="282"/>
    </location>
</feature>
<evidence type="ECO:0000259" key="3">
    <source>
        <dbReference type="Pfam" id="PF07687"/>
    </source>
</evidence>
<keyword evidence="1 4" id="KW-0378">Hydrolase</keyword>
<accession>A0A171KW31</accession>
<dbReference type="GO" id="GO:0050118">
    <property type="term" value="F:N-acetyldiaminopimelate deacetylase activity"/>
    <property type="evidence" value="ECO:0007669"/>
    <property type="project" value="UniProtKB-ARBA"/>
</dbReference>
<evidence type="ECO:0000256" key="2">
    <source>
        <dbReference type="PIRSR" id="PIRSR005962-1"/>
    </source>
</evidence>
<evidence type="ECO:0000256" key="1">
    <source>
        <dbReference type="ARBA" id="ARBA00022801"/>
    </source>
</evidence>
<dbReference type="RefSeq" id="WP_068366997.1">
    <property type="nucleotide sequence ID" value="NZ_CP033936.1"/>
</dbReference>
<feature type="binding site" evidence="2">
    <location>
        <position position="164"/>
    </location>
    <ligand>
        <name>Mn(2+)</name>
        <dbReference type="ChEBI" id="CHEBI:29035"/>
        <label>2</label>
    </ligand>
</feature>
<dbReference type="GeneID" id="99727652"/>
<sequence length="402" mass="43504">MNIIPELKDWHGEFRDIRRDIHAHPELSYEEKRTSALIQSLLQQWGVETTSGLAGTGVVGTIRGKRGNSTRAIGLRADIDALPMQEANQFGHASTYAGRMHACGHDGHTTMLLAATRYLAQTRDFDGVVHVIFQPAEEGGAGARRMIEDGLFERFPVEAVFGMHNWPGLPAGEFGVCAGPIMASCAEFQIHIDGKGTHAAMPHLGVDPIMPAVQIAQALQTIISRNRNPLDTAVLSITQIHTGSADNIIPTHAVVSGTVRTYADSMTDMVEQRMQTITEQIAAAFNCVGRLKFHRTYPATINDPGEAAFCAQALKSVAGAAHVNDAVRPSMASEDFAYMLRVRPGCYFWLGSGDGSHRSEGHGEGPCLLHNDSYDFNDELIPVGASAWVGLAQQRLAQAEPT</sequence>
<dbReference type="InterPro" id="IPR036264">
    <property type="entry name" value="Bact_exopeptidase_dim_dom"/>
</dbReference>
<feature type="binding site" evidence="2">
    <location>
        <position position="370"/>
    </location>
    <ligand>
        <name>Mn(2+)</name>
        <dbReference type="ChEBI" id="CHEBI:29035"/>
        <label>2</label>
    </ligand>
</feature>
<keyword evidence="2" id="KW-0479">Metal-binding</keyword>
<dbReference type="NCBIfam" id="TIGR01891">
    <property type="entry name" value="amidohydrolases"/>
    <property type="match status" value="1"/>
</dbReference>
<dbReference type="PATRIC" id="fig|206506.3.peg.447"/>
<dbReference type="Proteomes" id="UP000078084">
    <property type="component" value="Unassembled WGS sequence"/>
</dbReference>
<comment type="caution">
    <text evidence="4">The sequence shown here is derived from an EMBL/GenBank/DDBJ whole genome shotgun (WGS) entry which is preliminary data.</text>
</comment>
<proteinExistence type="predicted"/>
<dbReference type="EMBL" id="LBNE01000001">
    <property type="protein sequence ID" value="KKO73098.1"/>
    <property type="molecule type" value="Genomic_DNA"/>
</dbReference>
<dbReference type="STRING" id="206506.AAV32_02030"/>
<feature type="binding site" evidence="2">
    <location>
        <position position="138"/>
    </location>
    <ligand>
        <name>Mn(2+)</name>
        <dbReference type="ChEBI" id="CHEBI:29035"/>
        <label>2</label>
    </ligand>
</feature>
<dbReference type="Pfam" id="PF07687">
    <property type="entry name" value="M20_dimer"/>
    <property type="match status" value="1"/>
</dbReference>
<dbReference type="OrthoDB" id="8875216at2"/>
<dbReference type="Gene3D" id="3.30.70.360">
    <property type="match status" value="1"/>
</dbReference>
<dbReference type="InterPro" id="IPR017439">
    <property type="entry name" value="Amidohydrolase"/>
</dbReference>
<dbReference type="PANTHER" id="PTHR11014">
    <property type="entry name" value="PEPTIDASE M20 FAMILY MEMBER"/>
    <property type="match status" value="1"/>
</dbReference>
<dbReference type="FunFam" id="3.30.70.360:FF:000001">
    <property type="entry name" value="N-acetyldiaminopimelate deacetylase"/>
    <property type="match status" value="1"/>
</dbReference>
<feature type="binding site" evidence="2">
    <location>
        <position position="105"/>
    </location>
    <ligand>
        <name>Mn(2+)</name>
        <dbReference type="ChEBI" id="CHEBI:29035"/>
        <label>2</label>
    </ligand>
</feature>
<dbReference type="PIRSF" id="PIRSF005962">
    <property type="entry name" value="Pept_M20D_amidohydro"/>
    <property type="match status" value="1"/>
</dbReference>
<name>A0A171KW31_9BURK</name>
<dbReference type="Gene3D" id="3.40.630.10">
    <property type="entry name" value="Zn peptidases"/>
    <property type="match status" value="1"/>
</dbReference>
<dbReference type="SUPFAM" id="SSF53187">
    <property type="entry name" value="Zn-dependent exopeptidases"/>
    <property type="match status" value="1"/>
</dbReference>
<feature type="binding site" evidence="2">
    <location>
        <position position="103"/>
    </location>
    <ligand>
        <name>Mn(2+)</name>
        <dbReference type="ChEBI" id="CHEBI:29035"/>
        <label>2</label>
    </ligand>
</feature>
<evidence type="ECO:0000313" key="5">
    <source>
        <dbReference type="Proteomes" id="UP000078084"/>
    </source>
</evidence>
<comment type="cofactor">
    <cofactor evidence="2">
        <name>Mn(2+)</name>
        <dbReference type="ChEBI" id="CHEBI:29035"/>
    </cofactor>
    <text evidence="2">The Mn(2+) ion enhances activity.</text>
</comment>
<protein>
    <submittedName>
        <fullName evidence="4">Amidohydrolase</fullName>
    </submittedName>
</protein>
<reference evidence="4 5" key="1">
    <citation type="submission" date="2015-04" db="EMBL/GenBank/DDBJ databases">
        <title>Genome sequence of Kerstersia gyiorum CG1.</title>
        <authorList>
            <person name="Greninger A.L."/>
            <person name="Kozyreva V."/>
            <person name="Chaturvedi V."/>
        </authorList>
    </citation>
    <scope>NUCLEOTIDE SEQUENCE [LARGE SCALE GENOMIC DNA]</scope>
    <source>
        <strain evidence="4 5">CG1</strain>
    </source>
</reference>
<keyword evidence="5" id="KW-1185">Reference proteome</keyword>
<organism evidence="4 5">
    <name type="scientific">Kerstersia gyiorum</name>
    <dbReference type="NCBI Taxonomy" id="206506"/>
    <lineage>
        <taxon>Bacteria</taxon>
        <taxon>Pseudomonadati</taxon>
        <taxon>Pseudomonadota</taxon>
        <taxon>Betaproteobacteria</taxon>
        <taxon>Burkholderiales</taxon>
        <taxon>Alcaligenaceae</taxon>
        <taxon>Kerstersia</taxon>
    </lineage>
</organism>
<dbReference type="AlphaFoldDB" id="A0A171KW31"/>
<dbReference type="CDD" id="cd05666">
    <property type="entry name" value="M20_Acy1-like"/>
    <property type="match status" value="1"/>
</dbReference>
<dbReference type="GO" id="GO:0046872">
    <property type="term" value="F:metal ion binding"/>
    <property type="evidence" value="ECO:0007669"/>
    <property type="project" value="UniProtKB-KW"/>
</dbReference>
<dbReference type="Pfam" id="PF01546">
    <property type="entry name" value="Peptidase_M20"/>
    <property type="match status" value="1"/>
</dbReference>
<dbReference type="SUPFAM" id="SSF55031">
    <property type="entry name" value="Bacterial exopeptidase dimerisation domain"/>
    <property type="match status" value="1"/>
</dbReference>
<dbReference type="GO" id="GO:0019877">
    <property type="term" value="P:diaminopimelate biosynthetic process"/>
    <property type="evidence" value="ECO:0007669"/>
    <property type="project" value="UniProtKB-ARBA"/>
</dbReference>
<evidence type="ECO:0000313" key="4">
    <source>
        <dbReference type="EMBL" id="KKO73098.1"/>
    </source>
</evidence>
<dbReference type="PANTHER" id="PTHR11014:SF63">
    <property type="entry name" value="METALLOPEPTIDASE, PUTATIVE (AFU_ORTHOLOGUE AFUA_6G09600)-RELATED"/>
    <property type="match status" value="1"/>
</dbReference>
<dbReference type="InterPro" id="IPR011650">
    <property type="entry name" value="Peptidase_M20_dimer"/>
</dbReference>
<gene>
    <name evidence="4" type="ORF">AAV32_02030</name>
</gene>
<keyword evidence="2" id="KW-0464">Manganese</keyword>
<dbReference type="InterPro" id="IPR002933">
    <property type="entry name" value="Peptidase_M20"/>
</dbReference>